<dbReference type="SUPFAM" id="SSF58104">
    <property type="entry name" value="Methyl-accepting chemotaxis protein (MCP) signaling domain"/>
    <property type="match status" value="1"/>
</dbReference>
<dbReference type="InterPro" id="IPR004089">
    <property type="entry name" value="MCPsignal_dom"/>
</dbReference>
<dbReference type="InterPro" id="IPR003660">
    <property type="entry name" value="HAMP_dom"/>
</dbReference>
<dbReference type="Pfam" id="PF00672">
    <property type="entry name" value="HAMP"/>
    <property type="match status" value="1"/>
</dbReference>
<comment type="similarity">
    <text evidence="5">Belongs to the methyl-accepting chemotaxis (MCP) protein family.</text>
</comment>
<dbReference type="PANTHER" id="PTHR32089">
    <property type="entry name" value="METHYL-ACCEPTING CHEMOTAXIS PROTEIN MCPB"/>
    <property type="match status" value="1"/>
</dbReference>
<feature type="domain" description="HAMP" evidence="9">
    <location>
        <begin position="255"/>
        <end position="308"/>
    </location>
</feature>
<evidence type="ECO:0000256" key="1">
    <source>
        <dbReference type="ARBA" id="ARBA00004236"/>
    </source>
</evidence>
<dbReference type="GO" id="GO:0005886">
    <property type="term" value="C:plasma membrane"/>
    <property type="evidence" value="ECO:0007669"/>
    <property type="project" value="UniProtKB-SubCell"/>
</dbReference>
<dbReference type="SMART" id="SM00283">
    <property type="entry name" value="MA"/>
    <property type="match status" value="1"/>
</dbReference>
<dbReference type="EMBL" id="JABBPK010000001">
    <property type="protein sequence ID" value="NMO76402.1"/>
    <property type="molecule type" value="Genomic_DNA"/>
</dbReference>
<keyword evidence="3 7" id="KW-0472">Membrane</keyword>
<dbReference type="Pfam" id="PF00015">
    <property type="entry name" value="MCPsignal"/>
    <property type="match status" value="1"/>
</dbReference>
<feature type="domain" description="Methyl-accepting transducer" evidence="8">
    <location>
        <begin position="327"/>
        <end position="577"/>
    </location>
</feature>
<evidence type="ECO:0000256" key="6">
    <source>
        <dbReference type="PROSITE-ProRule" id="PRU00284"/>
    </source>
</evidence>
<evidence type="ECO:0000313" key="11">
    <source>
        <dbReference type="Proteomes" id="UP000588491"/>
    </source>
</evidence>
<dbReference type="CDD" id="cd06225">
    <property type="entry name" value="HAMP"/>
    <property type="match status" value="1"/>
</dbReference>
<sequence>MAKMKLKFKKTKITGLKKEKKSKQSILSKLSNGKLIKLGKFKGLNNRLTKLNNVTIGWKYGITLLLVFALLTITTVLVTTRLIHINGSIEQLNKTDERALIITEMGSLTREKSISILNYLDYQNPTYVDDYQVSITKFNEYEAEIKKDIRNEEEQALFDEIVDRDKQMNDLFLEQIIPAIEANDRSAVNSLSLTNTTIRNRTITALNKMQELVQASRTEAANDAVDSGAVATKTLIIAMITALVIGTILIIIISRRITRNLKKVVQVSDTIAKGDLTAEKVNYEGKDEIGQLAQSMNKMSNNLRMVIQKISEVSITVNRQSENLSQSTNEVTAGSQQVATTMQELSSGAENQANTASDLAASMESFSGTIGDAYTQGELIYQSSNKVLGMTNDGSQLMKSSIAQMNVINQIMKEAVDKVRGLDTQSQEISKLVSVIKGIADQTNLLALNAAIEAARAGEHGRGFAVVADEVRKLAEQVAFSVTDITNIVGSIQKESSVVTESLQGGYEEVIKGTDQIKTTGETFDGIKNAVNDMANSIEVVSENLASILETSKEMNRSIEDIAAISEEAAAGIEQTSASVQQTSSSMQELADSSHELSNLAVELDGLVKEFKIN</sequence>
<accession>A0A7Y0K6F7</accession>
<dbReference type="GO" id="GO:0007165">
    <property type="term" value="P:signal transduction"/>
    <property type="evidence" value="ECO:0007669"/>
    <property type="project" value="UniProtKB-KW"/>
</dbReference>
<dbReference type="CDD" id="cd11386">
    <property type="entry name" value="MCP_signal"/>
    <property type="match status" value="1"/>
</dbReference>
<evidence type="ECO:0000256" key="7">
    <source>
        <dbReference type="SAM" id="Phobius"/>
    </source>
</evidence>
<dbReference type="PANTHER" id="PTHR32089:SF114">
    <property type="entry name" value="METHYL-ACCEPTING CHEMOTAXIS PROTEIN MCPB"/>
    <property type="match status" value="1"/>
</dbReference>
<evidence type="ECO:0000256" key="3">
    <source>
        <dbReference type="ARBA" id="ARBA00023136"/>
    </source>
</evidence>
<keyword evidence="11" id="KW-1185">Reference proteome</keyword>
<keyword evidence="7" id="KW-1133">Transmembrane helix</keyword>
<comment type="caution">
    <text evidence="10">The sequence shown here is derived from an EMBL/GenBank/DDBJ whole genome shotgun (WGS) entry which is preliminary data.</text>
</comment>
<feature type="transmembrane region" description="Helical" evidence="7">
    <location>
        <begin position="60"/>
        <end position="83"/>
    </location>
</feature>
<name>A0A7Y0K6F7_9BACI</name>
<dbReference type="PROSITE" id="PS50111">
    <property type="entry name" value="CHEMOTAXIS_TRANSDUC_2"/>
    <property type="match status" value="1"/>
</dbReference>
<gene>
    <name evidence="10" type="ORF">HHU08_05170</name>
</gene>
<keyword evidence="4 6" id="KW-0807">Transducer</keyword>
<dbReference type="Gene3D" id="1.10.287.950">
    <property type="entry name" value="Methyl-accepting chemotaxis protein"/>
    <property type="match status" value="1"/>
</dbReference>
<evidence type="ECO:0000259" key="9">
    <source>
        <dbReference type="PROSITE" id="PS50885"/>
    </source>
</evidence>
<keyword evidence="2" id="KW-1003">Cell membrane</keyword>
<organism evidence="10 11">
    <name type="scientific">Niallia alba</name>
    <dbReference type="NCBI Taxonomy" id="2729105"/>
    <lineage>
        <taxon>Bacteria</taxon>
        <taxon>Bacillati</taxon>
        <taxon>Bacillota</taxon>
        <taxon>Bacilli</taxon>
        <taxon>Bacillales</taxon>
        <taxon>Bacillaceae</taxon>
        <taxon>Niallia</taxon>
    </lineage>
</organism>
<dbReference type="PROSITE" id="PS50885">
    <property type="entry name" value="HAMP"/>
    <property type="match status" value="1"/>
</dbReference>
<dbReference type="RefSeq" id="WP_169187962.1">
    <property type="nucleotide sequence ID" value="NZ_JABBPK010000001.1"/>
</dbReference>
<evidence type="ECO:0000256" key="2">
    <source>
        <dbReference type="ARBA" id="ARBA00022475"/>
    </source>
</evidence>
<keyword evidence="7" id="KW-0812">Transmembrane</keyword>
<comment type="subcellular location">
    <subcellularLocation>
        <location evidence="1">Cell membrane</location>
    </subcellularLocation>
</comment>
<evidence type="ECO:0000256" key="5">
    <source>
        <dbReference type="ARBA" id="ARBA00029447"/>
    </source>
</evidence>
<proteinExistence type="inferred from homology"/>
<evidence type="ECO:0000256" key="4">
    <source>
        <dbReference type="ARBA" id="ARBA00023224"/>
    </source>
</evidence>
<evidence type="ECO:0000313" key="10">
    <source>
        <dbReference type="EMBL" id="NMO76402.1"/>
    </source>
</evidence>
<protein>
    <submittedName>
        <fullName evidence="10">Methyl-accepting chemotaxis protein</fullName>
    </submittedName>
</protein>
<dbReference type="Gene3D" id="6.10.340.10">
    <property type="match status" value="1"/>
</dbReference>
<evidence type="ECO:0000259" key="8">
    <source>
        <dbReference type="PROSITE" id="PS50111"/>
    </source>
</evidence>
<reference evidence="10 11" key="1">
    <citation type="submission" date="2020-04" db="EMBL/GenBank/DDBJ databases">
        <title>Bacillus sp. UniB3 isolated from commercial digestive syrup.</title>
        <authorList>
            <person name="Thorat V."/>
            <person name="Kirdat K."/>
            <person name="Tiwarekar B."/>
            <person name="Yadav A."/>
        </authorList>
    </citation>
    <scope>NUCLEOTIDE SEQUENCE [LARGE SCALE GENOMIC DNA]</scope>
    <source>
        <strain evidence="10 11">UniB3</strain>
    </source>
</reference>
<dbReference type="AlphaFoldDB" id="A0A7Y0K6F7"/>
<dbReference type="Proteomes" id="UP000588491">
    <property type="component" value="Unassembled WGS sequence"/>
</dbReference>
<feature type="transmembrane region" description="Helical" evidence="7">
    <location>
        <begin position="235"/>
        <end position="253"/>
    </location>
</feature>
<dbReference type="SMART" id="SM00304">
    <property type="entry name" value="HAMP"/>
    <property type="match status" value="1"/>
</dbReference>